<name>A0A9N9C5B3_9GLOM</name>
<sequence length="132" mass="14420">AASSHAPSPPLNTFQLPANTDDGCNNAKSYYDNLLNTYISPGDRFWHLGQLITKGDSVLVIDASSGRDENSNESDVEVLKKVENERSCINETSIFNGRHSPLVVVQKPDGSKTRINKNLLGEGKIQIHLKAS</sequence>
<dbReference type="OrthoDB" id="20886at2759"/>
<protein>
    <submittedName>
        <fullName evidence="1">3831_t:CDS:1</fullName>
    </submittedName>
</protein>
<keyword evidence="2" id="KW-1185">Reference proteome</keyword>
<evidence type="ECO:0000313" key="1">
    <source>
        <dbReference type="EMBL" id="CAG8587581.1"/>
    </source>
</evidence>
<accession>A0A9N9C5B3</accession>
<dbReference type="AlphaFoldDB" id="A0A9N9C5B3"/>
<organism evidence="1 2">
    <name type="scientific">Paraglomus occultum</name>
    <dbReference type="NCBI Taxonomy" id="144539"/>
    <lineage>
        <taxon>Eukaryota</taxon>
        <taxon>Fungi</taxon>
        <taxon>Fungi incertae sedis</taxon>
        <taxon>Mucoromycota</taxon>
        <taxon>Glomeromycotina</taxon>
        <taxon>Glomeromycetes</taxon>
        <taxon>Paraglomerales</taxon>
        <taxon>Paraglomeraceae</taxon>
        <taxon>Paraglomus</taxon>
    </lineage>
</organism>
<gene>
    <name evidence="1" type="ORF">POCULU_LOCUS6804</name>
</gene>
<dbReference type="Proteomes" id="UP000789572">
    <property type="component" value="Unassembled WGS sequence"/>
</dbReference>
<dbReference type="EMBL" id="CAJVPJ010001350">
    <property type="protein sequence ID" value="CAG8587581.1"/>
    <property type="molecule type" value="Genomic_DNA"/>
</dbReference>
<comment type="caution">
    <text evidence="1">The sequence shown here is derived from an EMBL/GenBank/DDBJ whole genome shotgun (WGS) entry which is preliminary data.</text>
</comment>
<proteinExistence type="predicted"/>
<feature type="non-terminal residue" evidence="1">
    <location>
        <position position="1"/>
    </location>
</feature>
<reference evidence="1" key="1">
    <citation type="submission" date="2021-06" db="EMBL/GenBank/DDBJ databases">
        <authorList>
            <person name="Kallberg Y."/>
            <person name="Tangrot J."/>
            <person name="Rosling A."/>
        </authorList>
    </citation>
    <scope>NUCLEOTIDE SEQUENCE</scope>
    <source>
        <strain evidence="1">IA702</strain>
    </source>
</reference>
<evidence type="ECO:0000313" key="2">
    <source>
        <dbReference type="Proteomes" id="UP000789572"/>
    </source>
</evidence>